<feature type="transmembrane region" description="Helical" evidence="1">
    <location>
        <begin position="73"/>
        <end position="91"/>
    </location>
</feature>
<sequence>MSFVIKRGLSSLVPPKVANPAGLGAAKDAVRMARIAKFYERLPKGAAPDRATGGLLGRYQARYMGKNPSAAPIWHVIFGLMAIGYGFEYYFHLRHHKNNAH</sequence>
<dbReference type="Pfam" id="PF10791">
    <property type="entry name" value="F1F0-ATPsyn_F"/>
    <property type="match status" value="1"/>
</dbReference>
<dbReference type="PANTHER" id="PTHR28161">
    <property type="entry name" value="ATP SYNTHASE SUBUNIT F, MITOCHONDRIAL"/>
    <property type="match status" value="1"/>
</dbReference>
<protein>
    <submittedName>
        <fullName evidence="2">ATP synthase f chain, mitochondrial</fullName>
    </submittedName>
</protein>
<evidence type="ECO:0000313" key="3">
    <source>
        <dbReference type="Proteomes" id="UP001316803"/>
    </source>
</evidence>
<proteinExistence type="predicted"/>
<dbReference type="InterPro" id="IPR019727">
    <property type="entry name" value="ATP_synth_F0_fsu_mt_fun"/>
</dbReference>
<dbReference type="EMBL" id="JAKLMC020000049">
    <property type="protein sequence ID" value="KAK5948340.1"/>
    <property type="molecule type" value="Genomic_DNA"/>
</dbReference>
<name>A0AAN8E9D6_9EURO</name>
<organism evidence="2 3">
    <name type="scientific">Knufia fluminis</name>
    <dbReference type="NCBI Taxonomy" id="191047"/>
    <lineage>
        <taxon>Eukaryota</taxon>
        <taxon>Fungi</taxon>
        <taxon>Dikarya</taxon>
        <taxon>Ascomycota</taxon>
        <taxon>Pezizomycotina</taxon>
        <taxon>Eurotiomycetes</taxon>
        <taxon>Chaetothyriomycetidae</taxon>
        <taxon>Chaetothyriales</taxon>
        <taxon>Trichomeriaceae</taxon>
        <taxon>Knufia</taxon>
    </lineage>
</organism>
<dbReference type="AlphaFoldDB" id="A0AAN8E9D6"/>
<accession>A0AAN8E9D6</accession>
<keyword evidence="1" id="KW-0812">Transmembrane</keyword>
<evidence type="ECO:0000313" key="2">
    <source>
        <dbReference type="EMBL" id="KAK5948340.1"/>
    </source>
</evidence>
<keyword evidence="1" id="KW-1133">Transmembrane helix</keyword>
<keyword evidence="1" id="KW-0472">Membrane</keyword>
<evidence type="ECO:0000256" key="1">
    <source>
        <dbReference type="SAM" id="Phobius"/>
    </source>
</evidence>
<gene>
    <name evidence="2" type="primary">ATP17</name>
    <name evidence="2" type="ORF">OHC33_010650</name>
</gene>
<dbReference type="Proteomes" id="UP001316803">
    <property type="component" value="Unassembled WGS sequence"/>
</dbReference>
<keyword evidence="3" id="KW-1185">Reference proteome</keyword>
<dbReference type="GO" id="GO:0046933">
    <property type="term" value="F:proton-transporting ATP synthase activity, rotational mechanism"/>
    <property type="evidence" value="ECO:0007669"/>
    <property type="project" value="TreeGrafter"/>
</dbReference>
<reference evidence="2 3" key="1">
    <citation type="submission" date="2022-12" db="EMBL/GenBank/DDBJ databases">
        <title>Genomic features and morphological characterization of a novel Knufia sp. strain isolated from spacecraft assembly facility.</title>
        <authorList>
            <person name="Teixeira M."/>
            <person name="Chander A.M."/>
            <person name="Stajich J.E."/>
            <person name="Venkateswaran K."/>
        </authorList>
    </citation>
    <scope>NUCLEOTIDE SEQUENCE [LARGE SCALE GENOMIC DNA]</scope>
    <source>
        <strain evidence="2 3">FJI-L2-BK-P2</strain>
    </source>
</reference>
<dbReference type="PANTHER" id="PTHR28161:SF1">
    <property type="entry name" value="ATP SYNTHASE SUBUNIT F, MITOCHONDRIAL"/>
    <property type="match status" value="1"/>
</dbReference>
<comment type="caution">
    <text evidence="2">The sequence shown here is derived from an EMBL/GenBank/DDBJ whole genome shotgun (WGS) entry which is preliminary data.</text>
</comment>